<evidence type="ECO:0000313" key="8">
    <source>
        <dbReference type="Proteomes" id="UP000254938"/>
    </source>
</evidence>
<evidence type="ECO:0000313" key="5">
    <source>
        <dbReference type="EMBL" id="STT95432.1"/>
    </source>
</evidence>
<name>A0A332NDC9_KLEPN</name>
<dbReference type="Proteomes" id="UP000254103">
    <property type="component" value="Unassembled WGS sequence"/>
</dbReference>
<evidence type="ECO:0000313" key="4">
    <source>
        <dbReference type="EMBL" id="STT81762.1"/>
    </source>
</evidence>
<evidence type="ECO:0000313" key="7">
    <source>
        <dbReference type="Proteomes" id="UP000254340"/>
    </source>
</evidence>
<feature type="signal peptide" evidence="1">
    <location>
        <begin position="1"/>
        <end position="18"/>
    </location>
</feature>
<dbReference type="EMBL" id="UGKQ01000007">
    <property type="protein sequence ID" value="STS85310.1"/>
    <property type="molecule type" value="Genomic_DNA"/>
</dbReference>
<keyword evidence="1" id="KW-0732">Signal</keyword>
<evidence type="ECO:0000313" key="6">
    <source>
        <dbReference type="Proteomes" id="UP000254103"/>
    </source>
</evidence>
<dbReference type="AlphaFoldDB" id="A0A332NDC9"/>
<dbReference type="Proteomes" id="UP000254938">
    <property type="component" value="Unassembled WGS sequence"/>
</dbReference>
<sequence length="125" mass="13947">MKKPLLALLLVASQSAFADKIPDSIENLIAVYDTRSHSLDNGELTIKYSKPKLLIDAAESLFSGICNDYFMNKWKPETIKKITLLNVSHDQGFRINGGGVECKKTGSMENEKARAYRTSLIEPLQ</sequence>
<dbReference type="Proteomes" id="UP000254340">
    <property type="component" value="Unassembled WGS sequence"/>
</dbReference>
<dbReference type="RefSeq" id="WP_004144517.1">
    <property type="nucleotide sequence ID" value="NZ_AP021929.1"/>
</dbReference>
<gene>
    <name evidence="3" type="ORF">NCTC13443_06469</name>
    <name evidence="4" type="ORF">NCTC5047_02697</name>
    <name evidence="5" type="ORF">NCTC5052_03936</name>
    <name evidence="2" type="ORF">NCTC9140_07137</name>
</gene>
<dbReference type="EMBL" id="UGLJ01000002">
    <property type="protein sequence ID" value="STT95432.1"/>
    <property type="molecule type" value="Genomic_DNA"/>
</dbReference>
<evidence type="ECO:0000313" key="2">
    <source>
        <dbReference type="EMBL" id="STS85310.1"/>
    </source>
</evidence>
<accession>A0A4V0H133</accession>
<evidence type="ECO:0000313" key="9">
    <source>
        <dbReference type="Proteomes" id="UP000255518"/>
    </source>
</evidence>
<dbReference type="EMBL" id="UGKT01000001">
    <property type="protein sequence ID" value="STT06518.1"/>
    <property type="molecule type" value="Genomic_DNA"/>
</dbReference>
<organism evidence="5 6">
    <name type="scientific">Klebsiella pneumoniae</name>
    <dbReference type="NCBI Taxonomy" id="573"/>
    <lineage>
        <taxon>Bacteria</taxon>
        <taxon>Pseudomonadati</taxon>
        <taxon>Pseudomonadota</taxon>
        <taxon>Gammaproteobacteria</taxon>
        <taxon>Enterobacterales</taxon>
        <taxon>Enterobacteriaceae</taxon>
        <taxon>Klebsiella/Raoultella group</taxon>
        <taxon>Klebsiella</taxon>
        <taxon>Klebsiella pneumoniae complex</taxon>
    </lineage>
</organism>
<evidence type="ECO:0000256" key="1">
    <source>
        <dbReference type="SAM" id="SignalP"/>
    </source>
</evidence>
<evidence type="ECO:0000313" key="3">
    <source>
        <dbReference type="EMBL" id="STT06518.1"/>
    </source>
</evidence>
<dbReference type="Proteomes" id="UP000255518">
    <property type="component" value="Unassembled WGS sequence"/>
</dbReference>
<dbReference type="EMBL" id="UGLH01000006">
    <property type="protein sequence ID" value="STT81762.1"/>
    <property type="molecule type" value="Genomic_DNA"/>
</dbReference>
<accession>A0A332NDC9</accession>
<feature type="chain" id="PRO_5044073315" evidence="1">
    <location>
        <begin position="19"/>
        <end position="125"/>
    </location>
</feature>
<protein>
    <submittedName>
        <fullName evidence="5">Uncharacterized protein</fullName>
    </submittedName>
</protein>
<reference evidence="6 7" key="1">
    <citation type="submission" date="2018-06" db="EMBL/GenBank/DDBJ databases">
        <authorList>
            <consortium name="Pathogen Informatics"/>
            <person name="Doyle S."/>
        </authorList>
    </citation>
    <scope>NUCLEOTIDE SEQUENCE [LARGE SCALE GENOMIC DNA]</scope>
    <source>
        <strain evidence="3 9">NCTC13443</strain>
        <strain evidence="4 7">NCTC5047</strain>
        <strain evidence="5 6">NCTC5052</strain>
        <strain evidence="2 8">NCTC9140</strain>
    </source>
</reference>
<proteinExistence type="predicted"/>